<evidence type="ECO:0000256" key="3">
    <source>
        <dbReference type="PROSITE-ProRule" id="PRU00339"/>
    </source>
</evidence>
<feature type="repeat" description="TPR" evidence="3">
    <location>
        <begin position="556"/>
        <end position="589"/>
    </location>
</feature>
<dbReference type="InterPro" id="IPR051012">
    <property type="entry name" value="CellSynth/LPSAsmb/PSIAsmb"/>
</dbReference>
<evidence type="ECO:0000256" key="2">
    <source>
        <dbReference type="ARBA" id="ARBA00022803"/>
    </source>
</evidence>
<dbReference type="Pfam" id="PF13432">
    <property type="entry name" value="TPR_16"/>
    <property type="match status" value="5"/>
</dbReference>
<dbReference type="InterPro" id="IPR019734">
    <property type="entry name" value="TPR_rpt"/>
</dbReference>
<reference evidence="4 5" key="1">
    <citation type="submission" date="2018-05" db="EMBL/GenBank/DDBJ databases">
        <title>A metagenomic window into the 2 km-deep terrestrial subsurface aquifer revealed taxonomically and functionally diverse microbial community comprising novel uncultured bacterial lineages.</title>
        <authorList>
            <person name="Kadnikov V.V."/>
            <person name="Mardanov A.V."/>
            <person name="Beletsky A.V."/>
            <person name="Banks D."/>
            <person name="Pimenov N.V."/>
            <person name="Frank Y.A."/>
            <person name="Karnachuk O.V."/>
            <person name="Ravin N.V."/>
        </authorList>
    </citation>
    <scope>NUCLEOTIDE SEQUENCE [LARGE SCALE GENOMIC DNA]</scope>
    <source>
        <strain evidence="4">BY5</strain>
    </source>
</reference>
<gene>
    <name evidence="4" type="ORF">OZSIB_3217</name>
</gene>
<dbReference type="PANTHER" id="PTHR45586">
    <property type="entry name" value="TPR REPEAT-CONTAINING PROTEIN PA4667"/>
    <property type="match status" value="1"/>
</dbReference>
<feature type="repeat" description="TPR" evidence="3">
    <location>
        <begin position="668"/>
        <end position="701"/>
    </location>
</feature>
<keyword evidence="1" id="KW-0677">Repeat</keyword>
<dbReference type="Gene3D" id="1.25.40.10">
    <property type="entry name" value="Tetratricopeptide repeat domain"/>
    <property type="match status" value="7"/>
</dbReference>
<dbReference type="Pfam" id="PF13174">
    <property type="entry name" value="TPR_6"/>
    <property type="match status" value="2"/>
</dbReference>
<evidence type="ECO:0000313" key="5">
    <source>
        <dbReference type="Proteomes" id="UP000252355"/>
    </source>
</evidence>
<dbReference type="SMART" id="SM00028">
    <property type="entry name" value="TPR"/>
    <property type="match status" value="15"/>
</dbReference>
<organism evidence="4 5">
    <name type="scientific">Candidatus Ozemobacter sibiricus</name>
    <dbReference type="NCBI Taxonomy" id="2268124"/>
    <lineage>
        <taxon>Bacteria</taxon>
        <taxon>Candidatus Ozemobacteria</taxon>
        <taxon>Candidatus Ozemobacterales</taxon>
        <taxon>Candidatus Ozemobacteraceae</taxon>
        <taxon>Candidatus Ozemobacter</taxon>
    </lineage>
</organism>
<keyword evidence="2 3" id="KW-0802">TPR repeat</keyword>
<accession>A0A367ZT00</accession>
<feature type="repeat" description="TPR" evidence="3">
    <location>
        <begin position="593"/>
        <end position="626"/>
    </location>
</feature>
<proteinExistence type="predicted"/>
<dbReference type="AlphaFoldDB" id="A0A367ZT00"/>
<protein>
    <submittedName>
        <fullName evidence="4">TPR domain protein, putative component of TonB system</fullName>
    </submittedName>
</protein>
<comment type="caution">
    <text evidence="4">The sequence shown here is derived from an EMBL/GenBank/DDBJ whole genome shotgun (WGS) entry which is preliminary data.</text>
</comment>
<dbReference type="PANTHER" id="PTHR45586:SF1">
    <property type="entry name" value="LIPOPOLYSACCHARIDE ASSEMBLY PROTEIN B"/>
    <property type="match status" value="1"/>
</dbReference>
<evidence type="ECO:0000313" key="4">
    <source>
        <dbReference type="EMBL" id="RCK80471.1"/>
    </source>
</evidence>
<dbReference type="PROSITE" id="PS50005">
    <property type="entry name" value="TPR"/>
    <property type="match status" value="5"/>
</dbReference>
<evidence type="ECO:0000256" key="1">
    <source>
        <dbReference type="ARBA" id="ARBA00022737"/>
    </source>
</evidence>
<dbReference type="EMBL" id="QOQW01000006">
    <property type="protein sequence ID" value="RCK80471.1"/>
    <property type="molecule type" value="Genomic_DNA"/>
</dbReference>
<name>A0A367ZT00_9BACT</name>
<dbReference type="SUPFAM" id="SSF48452">
    <property type="entry name" value="TPR-like"/>
    <property type="match status" value="3"/>
</dbReference>
<sequence length="712" mass="79482">MTDRPFPLPGKPSMAGLVVGLLLVVLAETALLPPAVSATTDAPEQAQQYRYALGLIQRQLHEEAARVLARVVNDPTPFSLRDGALFWLGECRYRMNDWTGAAAAYSQVLREHPQSTFRDRAAYGLGWAHIKDNNPKSAVESFALVSKKDPKLWIDARLKMGFLMVRYGFDPTATQAVYEEILAQPGLTGPQQFEAHLQVGIGRFNASLFAEALTHFEKALPLAPPDKRAVVQFYIGESLFRSRRYADAEVALARVAEASPTPDLADKALYSLAWCKIKGGKPAEAEPLFRRVADNPDSPVRLEATRNLIDLLMNLHRYRDAVDLISKVIARFPADEAGELSYLRALALSRLGEFTESLQAFRAFLKTYPKHPRAEEARYQMALVQISMGKFREALDDLEDLVRRETTPALREKALYRMGECHFNLGGLAKAREYFERVIREYPKGAARVDALYQLGEIAYQSGDHQAALEAFGTIADSSSELAAQALFRSGEVLMKALRFVDAVPVFERYLSTYPDGRLRDDALFKIGLCQLELKDTGKALAAFSQLRDSTGYFRQEARFQIGEIARQVGDLPLAIQQYKAIIAEDPKNPLVSRARRAIGIALYQMKDFEAAATTFREILKEFPPSDVAIPECRLWLGRTLIAQGKKDDGILEVLKVPVLYPKSPLVAEAYAEAARAYADLGRGQKAVQMWREVLKFQPTGPLADEARTHLK</sequence>
<dbReference type="InterPro" id="IPR011990">
    <property type="entry name" value="TPR-like_helical_dom_sf"/>
</dbReference>
<dbReference type="Proteomes" id="UP000252355">
    <property type="component" value="Unassembled WGS sequence"/>
</dbReference>
<feature type="repeat" description="TPR" evidence="3">
    <location>
        <begin position="412"/>
        <end position="445"/>
    </location>
</feature>
<feature type="repeat" description="TPR" evidence="3">
    <location>
        <begin position="193"/>
        <end position="226"/>
    </location>
</feature>